<dbReference type="AlphaFoldDB" id="A0A9X3HQ18"/>
<protein>
    <submittedName>
        <fullName evidence="1">DUF551 domain-containing protein</fullName>
    </submittedName>
</protein>
<dbReference type="Proteomes" id="UP001151309">
    <property type="component" value="Unassembled WGS sequence"/>
</dbReference>
<accession>A0A9X3HQ18</accession>
<comment type="caution">
    <text evidence="1">The sequence shown here is derived from an EMBL/GenBank/DDBJ whole genome shotgun (WGS) entry which is preliminary data.</text>
</comment>
<evidence type="ECO:0000313" key="2">
    <source>
        <dbReference type="Proteomes" id="UP001151309"/>
    </source>
</evidence>
<name>A0A9X3HQ18_9HYPH</name>
<evidence type="ECO:0000313" key="1">
    <source>
        <dbReference type="EMBL" id="MCZ7909350.1"/>
    </source>
</evidence>
<sequence>MDRTTLQAMNVIQNMATQIEMGHGKVDVSRIEHEGRSGILFRPRASVIPVGQEGDLPAGEYWPVSGDVVIWIANEGGAKVIEKYLNDFLPALSAQVQDVAGWQPIETAQKNGWSAPILTCRMGEFTDWFGKAPVGGYAEPPETAYWNDAGDCWTRCQAPHDVWEPTHWMPLHAAPAKQEGGE</sequence>
<gene>
    <name evidence="1" type="ORF">O9X94_08530</name>
</gene>
<dbReference type="RefSeq" id="WP_162936070.1">
    <property type="nucleotide sequence ID" value="NZ_CP120212.1"/>
</dbReference>
<proteinExistence type="predicted"/>
<organism evidence="1 2">
    <name type="scientific">Agrobacterium leguminum</name>
    <dbReference type="NCBI Taxonomy" id="2792015"/>
    <lineage>
        <taxon>Bacteria</taxon>
        <taxon>Pseudomonadati</taxon>
        <taxon>Pseudomonadota</taxon>
        <taxon>Alphaproteobacteria</taxon>
        <taxon>Hyphomicrobiales</taxon>
        <taxon>Rhizobiaceae</taxon>
        <taxon>Rhizobium/Agrobacterium group</taxon>
        <taxon>Agrobacterium</taxon>
    </lineage>
</organism>
<dbReference type="EMBL" id="JAPZLT010000003">
    <property type="protein sequence ID" value="MCZ7909350.1"/>
    <property type="molecule type" value="Genomic_DNA"/>
</dbReference>
<keyword evidence="2" id="KW-1185">Reference proteome</keyword>
<reference evidence="1" key="1">
    <citation type="submission" date="2022-12" db="EMBL/GenBank/DDBJ databases">
        <title>Draft genome sequences of 22 rhizogenic Agrobacterium biovar 1 strains, the causative agent of hairy root disease.</title>
        <authorList>
            <person name="Kim N."/>
            <person name="Vargas P."/>
            <person name="Rediers H."/>
        </authorList>
    </citation>
    <scope>NUCLEOTIDE SEQUENCE</scope>
    <source>
        <strain evidence="1">ST07.17.026</strain>
    </source>
</reference>